<organism evidence="2 3">
    <name type="scientific">Mucilaginibacter ginsenosidivorax</name>
    <dbReference type="NCBI Taxonomy" id="862126"/>
    <lineage>
        <taxon>Bacteria</taxon>
        <taxon>Pseudomonadati</taxon>
        <taxon>Bacteroidota</taxon>
        <taxon>Sphingobacteriia</taxon>
        <taxon>Sphingobacteriales</taxon>
        <taxon>Sphingobacteriaceae</taxon>
        <taxon>Mucilaginibacter</taxon>
    </lineage>
</organism>
<dbReference type="EMBL" id="CP042437">
    <property type="protein sequence ID" value="QEC75409.1"/>
    <property type="molecule type" value="Genomic_DNA"/>
</dbReference>
<evidence type="ECO:0000313" key="3">
    <source>
        <dbReference type="Proteomes" id="UP000321362"/>
    </source>
</evidence>
<reference evidence="2 3" key="1">
    <citation type="journal article" date="2013" name="J. Microbiol.">
        <title>Mucilaginibacter ginsenosidivorax sp. nov., with ginsenoside converting activity isolated from sediment.</title>
        <authorList>
            <person name="Kim J.K."/>
            <person name="Choi T.E."/>
            <person name="Liu Q.M."/>
            <person name="Park H.Y."/>
            <person name="Yi T.H."/>
            <person name="Yoon M.H."/>
            <person name="Kim S.C."/>
            <person name="Im W.T."/>
        </authorList>
    </citation>
    <scope>NUCLEOTIDE SEQUENCE [LARGE SCALE GENOMIC DNA]</scope>
    <source>
        <strain evidence="2 3">KHI28</strain>
    </source>
</reference>
<proteinExistence type="predicted"/>
<evidence type="ECO:0000256" key="1">
    <source>
        <dbReference type="SAM" id="Phobius"/>
    </source>
</evidence>
<keyword evidence="1" id="KW-0472">Membrane</keyword>
<protein>
    <submittedName>
        <fullName evidence="2">DUF3575 domain-containing protein</fullName>
    </submittedName>
</protein>
<name>A0A5B8VVH2_9SPHI</name>
<keyword evidence="1" id="KW-0812">Transmembrane</keyword>
<gene>
    <name evidence="2" type="ORF">FSB76_05410</name>
</gene>
<dbReference type="KEGG" id="mgk:FSB76_05410"/>
<dbReference type="Proteomes" id="UP000321362">
    <property type="component" value="Chromosome"/>
</dbReference>
<sequence length="306" mass="33523">MLILTQWRKNKFFIPCHGYCTSYSTLVISPGKPIKSKPLSTNSMKKNLPLFLKIATIIIGIITCFSVSKVSAQSGDYKKNNIRVNLSSLVLHNYSFNYERSVARKITISAGYKFMPDTRIGDVSLINTISDKISHDGDNIDYKNTRTSNQTFTAEARFYTGKHDGPRGFYVSVYGRYNSMKVDYPYVYNDGNGNKVNVPLNTTLNGIGGGVMIGAKWLIAQKVSLDVYILGLHYGSMSGDVIGNTDLSGLSASDKQGLKDDIDSKFVLLNHNYVKSSSVTNSGVTAHASGPFAGIRGLGINLGFSF</sequence>
<accession>A0A5B8VVH2</accession>
<keyword evidence="3" id="KW-1185">Reference proteome</keyword>
<keyword evidence="1" id="KW-1133">Transmembrane helix</keyword>
<feature type="transmembrane region" description="Helical" evidence="1">
    <location>
        <begin position="50"/>
        <end position="68"/>
    </location>
</feature>
<dbReference type="AlphaFoldDB" id="A0A5B8VVH2"/>
<evidence type="ECO:0000313" key="2">
    <source>
        <dbReference type="EMBL" id="QEC75409.1"/>
    </source>
</evidence>